<evidence type="ECO:0000313" key="2">
    <source>
        <dbReference type="EMBL" id="KAK8775308.1"/>
    </source>
</evidence>
<name>A0AAQ4EL38_AMBAM</name>
<organism evidence="2 3">
    <name type="scientific">Amblyomma americanum</name>
    <name type="common">Lone star tick</name>
    <dbReference type="NCBI Taxonomy" id="6943"/>
    <lineage>
        <taxon>Eukaryota</taxon>
        <taxon>Metazoa</taxon>
        <taxon>Ecdysozoa</taxon>
        <taxon>Arthropoda</taxon>
        <taxon>Chelicerata</taxon>
        <taxon>Arachnida</taxon>
        <taxon>Acari</taxon>
        <taxon>Parasitiformes</taxon>
        <taxon>Ixodida</taxon>
        <taxon>Ixodoidea</taxon>
        <taxon>Ixodidae</taxon>
        <taxon>Amblyomminae</taxon>
        <taxon>Amblyomma</taxon>
    </lineage>
</organism>
<gene>
    <name evidence="2" type="ORF">V5799_031347</name>
</gene>
<evidence type="ECO:0000313" key="3">
    <source>
        <dbReference type="Proteomes" id="UP001321473"/>
    </source>
</evidence>
<feature type="non-terminal residue" evidence="2">
    <location>
        <position position="162"/>
    </location>
</feature>
<dbReference type="Proteomes" id="UP001321473">
    <property type="component" value="Unassembled WGS sequence"/>
</dbReference>
<dbReference type="AlphaFoldDB" id="A0AAQ4EL38"/>
<proteinExistence type="predicted"/>
<feature type="compositionally biased region" description="Basic residues" evidence="1">
    <location>
        <begin position="100"/>
        <end position="115"/>
    </location>
</feature>
<sequence>MCELSASNVLLFLWSSSKNTNLKGEAGSSVSMLNSRPWDPRNDVVQFERNGVIQSKTRHQTPIVPSGGSLVSIEGSPPEPQGGLRRRILHSSPRQAAAHLGHRHHHHHHHHHHRQQQQQGSGVAGSKKERKKKVGPALGLAHSGSSSAERGACFSCDSTDSE</sequence>
<feature type="region of interest" description="Disordered" evidence="1">
    <location>
        <begin position="60"/>
        <end position="162"/>
    </location>
</feature>
<protein>
    <submittedName>
        <fullName evidence="2">Uncharacterized protein</fullName>
    </submittedName>
</protein>
<feature type="compositionally biased region" description="Low complexity" evidence="1">
    <location>
        <begin position="137"/>
        <end position="148"/>
    </location>
</feature>
<keyword evidence="3" id="KW-1185">Reference proteome</keyword>
<dbReference type="EMBL" id="JARKHS020014277">
    <property type="protein sequence ID" value="KAK8775308.1"/>
    <property type="molecule type" value="Genomic_DNA"/>
</dbReference>
<comment type="caution">
    <text evidence="2">The sequence shown here is derived from an EMBL/GenBank/DDBJ whole genome shotgun (WGS) entry which is preliminary data.</text>
</comment>
<evidence type="ECO:0000256" key="1">
    <source>
        <dbReference type="SAM" id="MobiDB-lite"/>
    </source>
</evidence>
<accession>A0AAQ4EL38</accession>
<reference evidence="2 3" key="1">
    <citation type="journal article" date="2023" name="Arcadia Sci">
        <title>De novo assembly of a long-read Amblyomma americanum tick genome.</title>
        <authorList>
            <person name="Chou S."/>
            <person name="Poskanzer K.E."/>
            <person name="Rollins M."/>
            <person name="Thuy-Boun P.S."/>
        </authorList>
    </citation>
    <scope>NUCLEOTIDE SEQUENCE [LARGE SCALE GENOMIC DNA]</scope>
    <source>
        <strain evidence="2">F_SG_1</strain>
        <tissue evidence="2">Salivary glands</tissue>
    </source>
</reference>